<evidence type="ECO:0000256" key="7">
    <source>
        <dbReference type="ARBA" id="ARBA00022801"/>
    </source>
</evidence>
<dbReference type="SUPFAM" id="SSF50249">
    <property type="entry name" value="Nucleic acid-binding proteins"/>
    <property type="match status" value="1"/>
</dbReference>
<dbReference type="InterPro" id="IPR012340">
    <property type="entry name" value="NA-bd_OB-fold"/>
</dbReference>
<dbReference type="InterPro" id="IPR044923">
    <property type="entry name" value="PolC_middle_finger_sf"/>
</dbReference>
<dbReference type="Pfam" id="PF02811">
    <property type="entry name" value="PHP"/>
    <property type="match status" value="1"/>
</dbReference>
<dbReference type="GO" id="GO:0003677">
    <property type="term" value="F:DNA binding"/>
    <property type="evidence" value="ECO:0007669"/>
    <property type="project" value="UniProtKB-UniRule"/>
</dbReference>
<accession>A0A449A344</accession>
<keyword evidence="7 11" id="KW-0378">Hydrolase</keyword>
<dbReference type="Proteomes" id="UP000290568">
    <property type="component" value="Chromosome"/>
</dbReference>
<feature type="domain" description="Polymerase/histidinol phosphatase N-terminal" evidence="13">
    <location>
        <begin position="335"/>
        <end position="402"/>
    </location>
</feature>
<dbReference type="InterPro" id="IPR029460">
    <property type="entry name" value="DNAPol_HHH"/>
</dbReference>
<keyword evidence="4 11" id="KW-0548">Nucleotidyltransferase</keyword>
<evidence type="ECO:0000259" key="12">
    <source>
        <dbReference type="SMART" id="SM00479"/>
    </source>
</evidence>
<dbReference type="InterPro" id="IPR011708">
    <property type="entry name" value="DNA_pol3_alpha_NTPase_dom"/>
</dbReference>
<dbReference type="Gene3D" id="1.10.150.700">
    <property type="entry name" value="PolC, middle finger domain"/>
    <property type="match status" value="2"/>
</dbReference>
<evidence type="ECO:0000256" key="2">
    <source>
        <dbReference type="ARBA" id="ARBA00022490"/>
    </source>
</evidence>
<dbReference type="InterPro" id="IPR040982">
    <property type="entry name" value="DNA_pol3_finger"/>
</dbReference>
<feature type="domain" description="Exonuclease" evidence="12">
    <location>
        <begin position="421"/>
        <end position="590"/>
    </location>
</feature>
<dbReference type="NCBIfam" id="TIGR00573">
    <property type="entry name" value="dnaq"/>
    <property type="match status" value="1"/>
</dbReference>
<dbReference type="InterPro" id="IPR004013">
    <property type="entry name" value="PHP_dom"/>
</dbReference>
<keyword evidence="5 11" id="KW-0235">DNA replication</keyword>
<dbReference type="InterPro" id="IPR003141">
    <property type="entry name" value="Pol/His_phosphatase_N"/>
</dbReference>
<evidence type="ECO:0000256" key="10">
    <source>
        <dbReference type="ARBA" id="ARBA00049244"/>
    </source>
</evidence>
<dbReference type="SUPFAM" id="SSF89550">
    <property type="entry name" value="PHP domain-like"/>
    <property type="match status" value="1"/>
</dbReference>
<dbReference type="Pfam" id="PF17657">
    <property type="entry name" value="DNA_pol3_finger"/>
    <property type="match status" value="1"/>
</dbReference>
<reference evidence="14 15" key="1">
    <citation type="submission" date="2019-01" db="EMBL/GenBank/DDBJ databases">
        <authorList>
            <consortium name="Pathogen Informatics"/>
        </authorList>
    </citation>
    <scope>NUCLEOTIDE SEQUENCE [LARGE SCALE GENOMIC DNA]</scope>
    <source>
        <strain evidence="14 15">NCTC10183</strain>
    </source>
</reference>
<dbReference type="InterPro" id="IPR006054">
    <property type="entry name" value="DnaQ"/>
</dbReference>
<dbReference type="Gene3D" id="1.10.150.870">
    <property type="match status" value="1"/>
</dbReference>
<dbReference type="STRING" id="29556.VO56_02665"/>
<dbReference type="OrthoDB" id="9804290at2"/>
<evidence type="ECO:0000256" key="9">
    <source>
        <dbReference type="ARBA" id="ARBA00022932"/>
    </source>
</evidence>
<dbReference type="SUPFAM" id="SSF81585">
    <property type="entry name" value="PsbU/PolX domain-like"/>
    <property type="match status" value="1"/>
</dbReference>
<comment type="similarity">
    <text evidence="11">Belongs to the DNA polymerase type-C family. PolC subfamily.</text>
</comment>
<dbReference type="InterPro" id="IPR006308">
    <property type="entry name" value="Pol_III_a_PolC-type_gram_pos"/>
</dbReference>
<dbReference type="GO" id="GO:0005737">
    <property type="term" value="C:cytoplasm"/>
    <property type="evidence" value="ECO:0007669"/>
    <property type="project" value="UniProtKB-SubCell"/>
</dbReference>
<dbReference type="PANTHER" id="PTHR32294">
    <property type="entry name" value="DNA POLYMERASE III SUBUNIT ALPHA"/>
    <property type="match status" value="1"/>
</dbReference>
<dbReference type="Gene3D" id="3.20.20.140">
    <property type="entry name" value="Metal-dependent hydrolases"/>
    <property type="match status" value="2"/>
</dbReference>
<keyword evidence="6 11" id="KW-0540">Nuclease</keyword>
<dbReference type="InterPro" id="IPR012337">
    <property type="entry name" value="RNaseH-like_sf"/>
</dbReference>
<dbReference type="GO" id="GO:0003887">
    <property type="term" value="F:DNA-directed DNA polymerase activity"/>
    <property type="evidence" value="ECO:0007669"/>
    <property type="project" value="UniProtKB-UniRule"/>
</dbReference>
<dbReference type="SUPFAM" id="SSF53098">
    <property type="entry name" value="Ribonuclease H-like"/>
    <property type="match status" value="1"/>
</dbReference>
<evidence type="ECO:0000256" key="11">
    <source>
        <dbReference type="HAMAP-Rule" id="MF_00356"/>
    </source>
</evidence>
<dbReference type="InterPro" id="IPR036397">
    <property type="entry name" value="RNaseH_sf"/>
</dbReference>
<dbReference type="HAMAP" id="MF_00356">
    <property type="entry name" value="DNApol_PolC"/>
    <property type="match status" value="1"/>
</dbReference>
<dbReference type="Gene3D" id="3.30.1900.20">
    <property type="match status" value="2"/>
</dbReference>
<organism evidence="14 15">
    <name type="scientific">Mycoplasmopsis gallinacea</name>
    <dbReference type="NCBI Taxonomy" id="29556"/>
    <lineage>
        <taxon>Bacteria</taxon>
        <taxon>Bacillati</taxon>
        <taxon>Mycoplasmatota</taxon>
        <taxon>Mycoplasmoidales</taxon>
        <taxon>Metamycoplasmataceae</taxon>
        <taxon>Mycoplasmopsis</taxon>
    </lineage>
</organism>
<dbReference type="Gene3D" id="2.40.50.140">
    <property type="entry name" value="Nucleic acid-binding proteins"/>
    <property type="match status" value="1"/>
</dbReference>
<gene>
    <name evidence="11 14" type="primary">polC</name>
    <name evidence="14" type="ORF">NCTC10183_00416</name>
</gene>
<keyword evidence="2 11" id="KW-0963">Cytoplasm</keyword>
<proteinExistence type="inferred from homology"/>
<evidence type="ECO:0000259" key="13">
    <source>
        <dbReference type="SMART" id="SM00481"/>
    </source>
</evidence>
<comment type="subcellular location">
    <subcellularLocation>
        <location evidence="11">Cytoplasm</location>
    </subcellularLocation>
</comment>
<evidence type="ECO:0000256" key="3">
    <source>
        <dbReference type="ARBA" id="ARBA00022679"/>
    </source>
</evidence>
<keyword evidence="8 11" id="KW-0269">Exonuclease</keyword>
<protein>
    <recommendedName>
        <fullName evidence="11">DNA polymerase III PolC-type</fullName>
        <shortName evidence="11">PolIII</shortName>
        <ecNumber evidence="11">2.7.7.7</ecNumber>
    </recommendedName>
</protein>
<dbReference type="EMBL" id="LR214950">
    <property type="protein sequence ID" value="VEU58648.1"/>
    <property type="molecule type" value="Genomic_DNA"/>
</dbReference>
<evidence type="ECO:0000256" key="1">
    <source>
        <dbReference type="ARBA" id="ARBA00003452"/>
    </source>
</evidence>
<dbReference type="SMART" id="SM00481">
    <property type="entry name" value="POLIIIAc"/>
    <property type="match status" value="1"/>
</dbReference>
<evidence type="ECO:0000256" key="4">
    <source>
        <dbReference type="ARBA" id="ARBA00022695"/>
    </source>
</evidence>
<sequence length="1455" mass="166733">MYKAFYTHKNFSSFAQEISLNTLESLKETRIKDVILYEKDKKMDITFTMPYLPKINDFSILLAKMSYYGETRGFLMQPHFEILNYSIEEPEIKNYLKEIIRETNCFKDFTKSIINLNSWEFKSGAQKWVIKQSFINDPLFLHDIEELIKDKMYFYGINKFDLEIVYFETPARELEHKNLSSLIKEMEQNNKFEEDSFESKVARTKRFSNYNARLKNQNYIPVAISEINKLEDIPDNYYVNFQGLIYKYELIDRGTFFIYKYSVTDYKDAISLTYFRNEPLKDEETFKVGQSVDVYGMVDNRSYDTSVKTIKVSFLKPYDDIISEIGDDEEEVKRIELNTKSKMNVMDGIMEANEIVELAKKYGHKSVAIVDSNSVQSFPKFFASAKKEGIKPIYGVSFSVIDENHRAILNEYQNSLLEANEYIAFDIETTNLSATFGEIIEFGGSIVRNGMVAEKFQFFIKASEKLSAFTIGLTKITDQMLEKEGLELQEGLQKIYEILNNRIAIAHNAKFDMNFILEKFKQNNIPYPNTVYIDSLMVSRILFQEKSKHSLGDFCSNLGVLYDSNVAHRADYDADVLAQAWIKSINKFKEMDINDLDQLYNYKAKAVYEKTRPDQITVLVKNQIGLKNLFKLVTLSLTQRYFKGPKLFYQDLIGVEGILIGSGGIRSPLIDAILYSSEDNVDRIISKFDYVEIPQPNSLEHLITDDGFSREQIEISLKKLYKKAKSLGKIPVAISDARYERKEHREFFKPLVYAKGIGNVPHFLFNYQKAAEGALKIPQLHFLTTKEMKQAFTFLGNVDDINEVVIENTHKINQMIDDNIEVIKKDLYTPIFDNSKSKLPDLVYKTAHEKYGEKLPKIVEERIKKEIEPILKYGFDVIYWISHILVKKSLDNGYLVGSRGSVGSSLVATLSGITEVNPLPPHYICSNCKNFELVENTTVTSGFDLDDKDCDKCGTKMDKDGHTIPFETFLGFNADKVPDIDLNFSGEYQGEIHNEIKRLFGESHTFRAGTISTIKNKTAYGYIKKAVEEYGLPYSTAYIDFLSTKIEGVKRTTGQHPGGIIIIPKEYDVEDFTPSNYPADDIALDWKTTHFDFHAIHDNVLKLDILGHLDPTAIRMLERLTGIDVKKDIPKKDPRVMSLFSSTKELGISPSQIGDEKTGALGIPEFGTNFVRRMLNEAAPTSFADLISLSGLSHGTDVWTNNAQTLIKEKNMTIKDVISCRDDIMVYLINKGVDPLYSFKVMEQVRKGKGISSEQEVELKKHNVPDWYIESMKKIAYMFPKAHATAYVLMAWRIAWFKLYHPLAYYATFLTTRVEEFGVTVMANDPGAKKINAKLKELSSLSAKKVKDEELIVSLECARELYARGFTITNIQLTKSLDKEWVIDYQNKALIPPFSAIKGLGGAMAEKIIIAREEKPYRTKEDFAKRSGINSTLFGIVKEMGVLDELQDTDQMTLF</sequence>
<dbReference type="Gene3D" id="3.30.420.10">
    <property type="entry name" value="Ribonuclease H-like superfamily/Ribonuclease H"/>
    <property type="match status" value="1"/>
</dbReference>
<dbReference type="NCBIfam" id="TIGR01405">
    <property type="entry name" value="polC_Gram_pos"/>
    <property type="match status" value="1"/>
</dbReference>
<dbReference type="Pfam" id="PF00929">
    <property type="entry name" value="RNase_T"/>
    <property type="match status" value="1"/>
</dbReference>
<dbReference type="PANTHER" id="PTHR32294:SF5">
    <property type="entry name" value="DNA POLYMERASE III POLC-TYPE"/>
    <property type="match status" value="1"/>
</dbReference>
<dbReference type="NCBIfam" id="NF001688">
    <property type="entry name" value="PRK00448.1"/>
    <property type="match status" value="1"/>
</dbReference>
<evidence type="ECO:0000256" key="5">
    <source>
        <dbReference type="ARBA" id="ARBA00022705"/>
    </source>
</evidence>
<dbReference type="RefSeq" id="WP_129620290.1">
    <property type="nucleotide sequence ID" value="NZ_LR214950.1"/>
</dbReference>
<name>A0A449A344_9BACT</name>
<dbReference type="InterPro" id="IPR016195">
    <property type="entry name" value="Pol/histidinol_Pase-like"/>
</dbReference>
<dbReference type="InterPro" id="IPR004805">
    <property type="entry name" value="DnaE2/DnaE/PolC"/>
</dbReference>
<keyword evidence="9 11" id="KW-0239">DNA-directed DNA polymerase</keyword>
<dbReference type="InterPro" id="IPR013520">
    <property type="entry name" value="Ribonucl_H"/>
</dbReference>
<dbReference type="GO" id="GO:0008408">
    <property type="term" value="F:3'-5' exonuclease activity"/>
    <property type="evidence" value="ECO:0007669"/>
    <property type="project" value="UniProtKB-UniRule"/>
</dbReference>
<keyword evidence="3 11" id="KW-0808">Transferase</keyword>
<dbReference type="SMART" id="SM00479">
    <property type="entry name" value="EXOIII"/>
    <property type="match status" value="1"/>
</dbReference>
<evidence type="ECO:0000256" key="8">
    <source>
        <dbReference type="ARBA" id="ARBA00022839"/>
    </source>
</evidence>
<dbReference type="CDD" id="cd06127">
    <property type="entry name" value="DEDDh"/>
    <property type="match status" value="1"/>
</dbReference>
<keyword evidence="15" id="KW-1185">Reference proteome</keyword>
<evidence type="ECO:0000313" key="14">
    <source>
        <dbReference type="EMBL" id="VEU58648.1"/>
    </source>
</evidence>
<comment type="function">
    <text evidence="1 11">Required for replicative DNA synthesis. This DNA polymerase also exhibits 3' to 5' exonuclease activity.</text>
</comment>
<dbReference type="Pfam" id="PF07733">
    <property type="entry name" value="DNA_pol3_alpha"/>
    <property type="match status" value="2"/>
</dbReference>
<dbReference type="GO" id="GO:0006261">
    <property type="term" value="P:DNA-templated DNA replication"/>
    <property type="evidence" value="ECO:0007669"/>
    <property type="project" value="UniProtKB-UniRule"/>
</dbReference>
<evidence type="ECO:0000256" key="6">
    <source>
        <dbReference type="ARBA" id="ARBA00022722"/>
    </source>
</evidence>
<dbReference type="EC" id="2.7.7.7" evidence="11"/>
<evidence type="ECO:0000313" key="15">
    <source>
        <dbReference type="Proteomes" id="UP000290568"/>
    </source>
</evidence>
<dbReference type="FunFam" id="3.30.420.10:FF:000045">
    <property type="entry name" value="3'-5' exonuclease DinG"/>
    <property type="match status" value="1"/>
</dbReference>
<comment type="catalytic activity">
    <reaction evidence="10 11">
        <text>DNA(n) + a 2'-deoxyribonucleoside 5'-triphosphate = DNA(n+1) + diphosphate</text>
        <dbReference type="Rhea" id="RHEA:22508"/>
        <dbReference type="Rhea" id="RHEA-COMP:17339"/>
        <dbReference type="Rhea" id="RHEA-COMP:17340"/>
        <dbReference type="ChEBI" id="CHEBI:33019"/>
        <dbReference type="ChEBI" id="CHEBI:61560"/>
        <dbReference type="ChEBI" id="CHEBI:173112"/>
        <dbReference type="EC" id="2.7.7.7"/>
    </reaction>
</comment>
<dbReference type="Pfam" id="PF14579">
    <property type="entry name" value="HHH_6"/>
    <property type="match status" value="1"/>
</dbReference>